<accession>A0A7W7VU98</accession>
<sequence>MPIPEVRRPDEEAVAKLRRAWERHGFRPVGEGVYAMALD</sequence>
<dbReference type="Proteomes" id="UP000540506">
    <property type="component" value="Unassembled WGS sequence"/>
</dbReference>
<dbReference type="AlphaFoldDB" id="A0A7W7VU98"/>
<evidence type="ECO:0008006" key="3">
    <source>
        <dbReference type="Google" id="ProtNLM"/>
    </source>
</evidence>
<dbReference type="EMBL" id="JACHJV010000001">
    <property type="protein sequence ID" value="MBB4922618.1"/>
    <property type="molecule type" value="Genomic_DNA"/>
</dbReference>
<reference evidence="1 2" key="1">
    <citation type="submission" date="2020-08" db="EMBL/GenBank/DDBJ databases">
        <title>Sequencing the genomes of 1000 actinobacteria strains.</title>
        <authorList>
            <person name="Klenk H.-P."/>
        </authorList>
    </citation>
    <scope>NUCLEOTIDE SEQUENCE [LARGE SCALE GENOMIC DNA]</scope>
    <source>
        <strain evidence="1 2">DSM 41654</strain>
    </source>
</reference>
<comment type="caution">
    <text evidence="1">The sequence shown here is derived from an EMBL/GenBank/DDBJ whole genome shotgun (WGS) entry which is preliminary data.</text>
</comment>
<gene>
    <name evidence="1" type="ORF">FHR34_001611</name>
</gene>
<evidence type="ECO:0000313" key="1">
    <source>
        <dbReference type="EMBL" id="MBB4922618.1"/>
    </source>
</evidence>
<proteinExistence type="predicted"/>
<name>A0A7W7VU98_KITKI</name>
<organism evidence="1 2">
    <name type="scientific">Kitasatospora kifunensis</name>
    <name type="common">Streptomyces kifunensis</name>
    <dbReference type="NCBI Taxonomy" id="58351"/>
    <lineage>
        <taxon>Bacteria</taxon>
        <taxon>Bacillati</taxon>
        <taxon>Actinomycetota</taxon>
        <taxon>Actinomycetes</taxon>
        <taxon>Kitasatosporales</taxon>
        <taxon>Streptomycetaceae</taxon>
        <taxon>Kitasatospora</taxon>
    </lineage>
</organism>
<evidence type="ECO:0000313" key="2">
    <source>
        <dbReference type="Proteomes" id="UP000540506"/>
    </source>
</evidence>
<protein>
    <recommendedName>
        <fullName evidence="3">GNAT family N-acetyltransferase</fullName>
    </recommendedName>
</protein>
<keyword evidence="2" id="KW-1185">Reference proteome</keyword>